<dbReference type="EMBL" id="LR797099">
    <property type="protein sequence ID" value="CAB4186868.1"/>
    <property type="molecule type" value="Genomic_DNA"/>
</dbReference>
<evidence type="ECO:0000313" key="3">
    <source>
        <dbReference type="EMBL" id="CAB4186868.1"/>
    </source>
</evidence>
<sequence>MNPDKEPFSCIRSVVADPDHPEELLLDLGTELCERMGWVEGDIMEWTDLGNGTWKIQKKIPGISAKALPL</sequence>
<gene>
    <name evidence="3" type="ORF">UFOVP1146_214</name>
    <name evidence="4" type="ORF">UFOVP1638_351</name>
    <name evidence="1" type="ORF">UFOVP812_127</name>
    <name evidence="2" type="ORF">UFOVP818_16</name>
</gene>
<evidence type="ECO:0000313" key="1">
    <source>
        <dbReference type="EMBL" id="CAB4163858.1"/>
    </source>
</evidence>
<name>A0A6J5R0B2_9CAUD</name>
<evidence type="ECO:0000313" key="4">
    <source>
        <dbReference type="EMBL" id="CAB4221500.1"/>
    </source>
</evidence>
<organism evidence="3">
    <name type="scientific">uncultured Caudovirales phage</name>
    <dbReference type="NCBI Taxonomy" id="2100421"/>
    <lineage>
        <taxon>Viruses</taxon>
        <taxon>Duplodnaviria</taxon>
        <taxon>Heunggongvirae</taxon>
        <taxon>Uroviricota</taxon>
        <taxon>Caudoviricetes</taxon>
        <taxon>Peduoviridae</taxon>
        <taxon>Maltschvirus</taxon>
        <taxon>Maltschvirus maltsch</taxon>
    </lineage>
</organism>
<dbReference type="EMBL" id="LR797502">
    <property type="protein sequence ID" value="CAB4221500.1"/>
    <property type="molecule type" value="Genomic_DNA"/>
</dbReference>
<reference evidence="3" key="1">
    <citation type="submission" date="2020-05" db="EMBL/GenBank/DDBJ databases">
        <authorList>
            <person name="Chiriac C."/>
            <person name="Salcher M."/>
            <person name="Ghai R."/>
            <person name="Kavagutti S V."/>
        </authorList>
    </citation>
    <scope>NUCLEOTIDE SEQUENCE</scope>
</reference>
<accession>A0A6J5R0B2</accession>
<dbReference type="EMBL" id="LR796776">
    <property type="protein sequence ID" value="CAB4165258.1"/>
    <property type="molecule type" value="Genomic_DNA"/>
</dbReference>
<dbReference type="EMBL" id="LR796758">
    <property type="protein sequence ID" value="CAB4163858.1"/>
    <property type="molecule type" value="Genomic_DNA"/>
</dbReference>
<protein>
    <submittedName>
        <fullName evidence="3">Uncharacterized protein</fullName>
    </submittedName>
</protein>
<proteinExistence type="predicted"/>
<evidence type="ECO:0000313" key="2">
    <source>
        <dbReference type="EMBL" id="CAB4165258.1"/>
    </source>
</evidence>